<feature type="transmembrane region" description="Helical" evidence="3">
    <location>
        <begin position="179"/>
        <end position="200"/>
    </location>
</feature>
<reference evidence="4" key="1">
    <citation type="submission" date="2023-02" db="EMBL/GenBank/DDBJ databases">
        <title>Genome of toxic invasive species Heracleum sosnowskyi carries increased number of genes despite the absence of recent whole-genome duplications.</title>
        <authorList>
            <person name="Schelkunov M."/>
            <person name="Shtratnikova V."/>
            <person name="Makarenko M."/>
            <person name="Klepikova A."/>
            <person name="Omelchenko D."/>
            <person name="Novikova G."/>
            <person name="Obukhova E."/>
            <person name="Bogdanov V."/>
            <person name="Penin A."/>
            <person name="Logacheva M."/>
        </authorList>
    </citation>
    <scope>NUCLEOTIDE SEQUENCE</scope>
    <source>
        <strain evidence="4">Hsosn_3</strain>
        <tissue evidence="4">Leaf</tissue>
    </source>
</reference>
<dbReference type="InterPro" id="IPR036969">
    <property type="entry name" value="Citrate_synthase_sf"/>
</dbReference>
<dbReference type="InterPro" id="IPR016142">
    <property type="entry name" value="Citrate_synth-like_lrg_a-sub"/>
</dbReference>
<proteinExistence type="inferred from homology"/>
<protein>
    <submittedName>
        <fullName evidence="4">Citrate synthase</fullName>
    </submittedName>
</protein>
<accession>A0AAD8J1Y9</accession>
<dbReference type="Proteomes" id="UP001237642">
    <property type="component" value="Unassembled WGS sequence"/>
</dbReference>
<sequence>MQMHNALFFPQYSSKQSIRTLMNSRLLDKKNDKGLKLYDPGCINTVPVRSSICYIDGDETIVTYRGYHIEHLAEGSSFVEVAYILTQTEMPTGGSVRPKYPLDMPFPRAYHIDALAEQQEQLYWLINLVTVAVIHVKVSIHLRPESIKLDMPIYVKYWLDTPPLLQVGEVFVGYRSQTVFLVVVFFHGASKLLVTGSLVLQDIIQAMPHDAHPDSYNSKQVTDKEIVCILRKALNIVAGAYLTTTGRPPVLPFDKLSHFENLLYVLDSLGNRSYMPKPHGVYVYIALVGAVGASYCPLYGGANEVVFKMFREIDTINKISKFIEGVKNNKRKMSSFGHRAYKNYDPRAKVIKKLSEEIFSVVGRDTLTESCYCPRWAIALEKAALSDECLSNGNCIHMLISTLA</sequence>
<dbReference type="InterPro" id="IPR016143">
    <property type="entry name" value="Citrate_synth-like_sm_a-sub"/>
</dbReference>
<reference evidence="4" key="2">
    <citation type="submission" date="2023-05" db="EMBL/GenBank/DDBJ databases">
        <authorList>
            <person name="Schelkunov M.I."/>
        </authorList>
    </citation>
    <scope>NUCLEOTIDE SEQUENCE</scope>
    <source>
        <strain evidence="4">Hsosn_3</strain>
        <tissue evidence="4">Leaf</tissue>
    </source>
</reference>
<keyword evidence="3" id="KW-0472">Membrane</keyword>
<dbReference type="InterPro" id="IPR002020">
    <property type="entry name" value="Citrate_synthase"/>
</dbReference>
<keyword evidence="3" id="KW-0812">Transmembrane</keyword>
<evidence type="ECO:0000256" key="3">
    <source>
        <dbReference type="SAM" id="Phobius"/>
    </source>
</evidence>
<evidence type="ECO:0000313" key="4">
    <source>
        <dbReference type="EMBL" id="KAK1395826.1"/>
    </source>
</evidence>
<comment type="caution">
    <text evidence="4">The sequence shown here is derived from an EMBL/GenBank/DDBJ whole genome shotgun (WGS) entry which is preliminary data.</text>
</comment>
<name>A0AAD8J1Y9_9APIA</name>
<dbReference type="Gene3D" id="1.10.580.10">
    <property type="entry name" value="Citrate Synthase, domain 1"/>
    <property type="match status" value="2"/>
</dbReference>
<dbReference type="PANTHER" id="PTHR11739:SF4">
    <property type="entry name" value="CITRATE SYNTHASE, PEROXISOMAL"/>
    <property type="match status" value="1"/>
</dbReference>
<comment type="similarity">
    <text evidence="1">Belongs to the citrate synthase family.</text>
</comment>
<keyword evidence="5" id="KW-1185">Reference proteome</keyword>
<dbReference type="GO" id="GO:0006099">
    <property type="term" value="P:tricarboxylic acid cycle"/>
    <property type="evidence" value="ECO:0007669"/>
    <property type="project" value="TreeGrafter"/>
</dbReference>
<dbReference type="Pfam" id="PF00285">
    <property type="entry name" value="Citrate_synt"/>
    <property type="match status" value="2"/>
</dbReference>
<feature type="transmembrane region" description="Helical" evidence="3">
    <location>
        <begin position="281"/>
        <end position="300"/>
    </location>
</feature>
<dbReference type="PANTHER" id="PTHR11739">
    <property type="entry name" value="CITRATE SYNTHASE"/>
    <property type="match status" value="1"/>
</dbReference>
<gene>
    <name evidence="4" type="ORF">POM88_005689</name>
</gene>
<dbReference type="GO" id="GO:0046912">
    <property type="term" value="F:acyltransferase activity, acyl groups converted into alkyl on transfer"/>
    <property type="evidence" value="ECO:0007669"/>
    <property type="project" value="InterPro"/>
</dbReference>
<keyword evidence="2" id="KW-0808">Transferase</keyword>
<dbReference type="AlphaFoldDB" id="A0AAD8J1Y9"/>
<dbReference type="GO" id="GO:0005975">
    <property type="term" value="P:carbohydrate metabolic process"/>
    <property type="evidence" value="ECO:0007669"/>
    <property type="project" value="TreeGrafter"/>
</dbReference>
<evidence type="ECO:0000256" key="1">
    <source>
        <dbReference type="ARBA" id="ARBA00010566"/>
    </source>
</evidence>
<evidence type="ECO:0000313" key="5">
    <source>
        <dbReference type="Proteomes" id="UP001237642"/>
    </source>
</evidence>
<evidence type="ECO:0000256" key="2">
    <source>
        <dbReference type="ARBA" id="ARBA00022679"/>
    </source>
</evidence>
<organism evidence="4 5">
    <name type="scientific">Heracleum sosnowskyi</name>
    <dbReference type="NCBI Taxonomy" id="360622"/>
    <lineage>
        <taxon>Eukaryota</taxon>
        <taxon>Viridiplantae</taxon>
        <taxon>Streptophyta</taxon>
        <taxon>Embryophyta</taxon>
        <taxon>Tracheophyta</taxon>
        <taxon>Spermatophyta</taxon>
        <taxon>Magnoliopsida</taxon>
        <taxon>eudicotyledons</taxon>
        <taxon>Gunneridae</taxon>
        <taxon>Pentapetalae</taxon>
        <taxon>asterids</taxon>
        <taxon>campanulids</taxon>
        <taxon>Apiales</taxon>
        <taxon>Apiaceae</taxon>
        <taxon>Apioideae</taxon>
        <taxon>apioid superclade</taxon>
        <taxon>Tordylieae</taxon>
        <taxon>Tordyliinae</taxon>
        <taxon>Heracleum</taxon>
    </lineage>
</organism>
<dbReference type="SUPFAM" id="SSF48256">
    <property type="entry name" value="Citrate synthase"/>
    <property type="match status" value="1"/>
</dbReference>
<dbReference type="Gene3D" id="1.10.230.10">
    <property type="entry name" value="Cytochrome P450-Terp, domain 2"/>
    <property type="match status" value="1"/>
</dbReference>
<keyword evidence="3" id="KW-1133">Transmembrane helix</keyword>
<dbReference type="GO" id="GO:0005759">
    <property type="term" value="C:mitochondrial matrix"/>
    <property type="evidence" value="ECO:0007669"/>
    <property type="project" value="TreeGrafter"/>
</dbReference>
<dbReference type="EMBL" id="JAUIZM010000002">
    <property type="protein sequence ID" value="KAK1395826.1"/>
    <property type="molecule type" value="Genomic_DNA"/>
</dbReference>